<dbReference type="Gene3D" id="3.30.365.10">
    <property type="entry name" value="Aldehyde oxidase/xanthine dehydrogenase, molybdopterin binding domain"/>
    <property type="match status" value="4"/>
</dbReference>
<sequence length="800" mass="84845">MNDMTGTNPTGIGQPLRRKEDMRFLTGRGQYVSDQKLPRMTMAIFVRSPHAHAELGAIDTEAAKAVPGVVAVLTGAELAADGVGGMPCGWGITSKDGTPMKEPAHPALATGKVRCVGDAVAMVIAESLEAARAAADLVEVDYKPLPAVVGLLEALQPGAPQLFDEAPGNLCFDWEVGDAAAVDTAFEKAAHVAQLSLVNNRLVGNPMEPRAAIGDYNPATGQHTLWSTSQFPHIVKLLMGNFVLNIPQHKLRVIAPDVGGGFGVKQFHYAEEALVTWAARRLGRPVKWVCERSEGFISDAHGRDHVSEAELALDETGKFLGLRVKTLANMGAYLSTFGPNIPTNLYGPLLAGVYTTPAIYCEVKGVFTNTLPVDAYRGAGRPEATFLLERLVDVAATEMGIDKVTIRRRNLIAPDAYPYQTPVMLEYDSGDPGACLDQALKSADWDGFADRKAASAAKGKLRGIGLCTYIEACGLAPSRIAARLGARGGLFESSTVRVHPTGDITVLMGTHSHGQGHETTFAQIVSQRLNVPIDRIEIVFGDTDKVQFGLGTYGSRSLAVGGPALAKATDKVIEKGRRIAAHLLETSDADIAFEAGDFVVSGTDRKASFGDVALAAHMASAFDPTELEPGLEEQAFYDPVNFTYPGGAHIAEVEIDPDTGVVELQSYVAVDDIGTVINPMVVHGQLHGGIVQGVGQALFENCVYDEESGQLLSGSFMDYSMPRADAMPQMVVETHSTLCTHNGLGVKGCGEMGTIASPATVINAVVDALSHLGVSHVDMPASPNRIWRIINGAGARHAAE</sequence>
<dbReference type="Gene3D" id="3.90.1170.50">
    <property type="entry name" value="Aldehyde oxidase/xanthine dehydrogenase, a/b hammerhead"/>
    <property type="match status" value="1"/>
</dbReference>
<organism evidence="4 5">
    <name type="scientific">Marinibaculum pumilum</name>
    <dbReference type="NCBI Taxonomy" id="1766165"/>
    <lineage>
        <taxon>Bacteria</taxon>
        <taxon>Pseudomonadati</taxon>
        <taxon>Pseudomonadota</taxon>
        <taxon>Alphaproteobacteria</taxon>
        <taxon>Rhodospirillales</taxon>
        <taxon>Rhodospirillaceae</taxon>
        <taxon>Marinibaculum</taxon>
    </lineage>
</organism>
<evidence type="ECO:0000259" key="3">
    <source>
        <dbReference type="SMART" id="SM01008"/>
    </source>
</evidence>
<dbReference type="SUPFAM" id="SSF54665">
    <property type="entry name" value="CO dehydrogenase molybdoprotein N-domain-like"/>
    <property type="match status" value="1"/>
</dbReference>
<dbReference type="InterPro" id="IPR016208">
    <property type="entry name" value="Ald_Oxase/xanthine_DH-like"/>
</dbReference>
<dbReference type="Proteomes" id="UP001595528">
    <property type="component" value="Unassembled WGS sequence"/>
</dbReference>
<dbReference type="InterPro" id="IPR037165">
    <property type="entry name" value="AldOxase/xan_DH_Mopterin-bd_sf"/>
</dbReference>
<feature type="domain" description="Aldehyde oxidase/xanthine dehydrogenase a/b hammerhead" evidence="3">
    <location>
        <begin position="26"/>
        <end position="146"/>
    </location>
</feature>
<dbReference type="InterPro" id="IPR000674">
    <property type="entry name" value="Ald_Oxase/Xan_DH_a/b"/>
</dbReference>
<dbReference type="EMBL" id="JBHRTR010000031">
    <property type="protein sequence ID" value="MFC3229231.1"/>
    <property type="molecule type" value="Genomic_DNA"/>
</dbReference>
<protein>
    <submittedName>
        <fullName evidence="4">Xanthine dehydrogenase family protein molybdopterin-binding subunit</fullName>
    </submittedName>
</protein>
<dbReference type="SMART" id="SM01008">
    <property type="entry name" value="Ald_Xan_dh_C"/>
    <property type="match status" value="1"/>
</dbReference>
<gene>
    <name evidence="4" type="ORF">ACFOGJ_18435</name>
</gene>
<evidence type="ECO:0000256" key="1">
    <source>
        <dbReference type="ARBA" id="ARBA00022505"/>
    </source>
</evidence>
<dbReference type="Pfam" id="PF01315">
    <property type="entry name" value="Ald_Xan_dh_C"/>
    <property type="match status" value="1"/>
</dbReference>
<dbReference type="Pfam" id="PF02738">
    <property type="entry name" value="MoCoBD_1"/>
    <property type="match status" value="1"/>
</dbReference>
<comment type="caution">
    <text evidence="4">The sequence shown here is derived from an EMBL/GenBank/DDBJ whole genome shotgun (WGS) entry which is preliminary data.</text>
</comment>
<keyword evidence="5" id="KW-1185">Reference proteome</keyword>
<accession>A0ABV7L3I0</accession>
<dbReference type="PANTHER" id="PTHR11908">
    <property type="entry name" value="XANTHINE DEHYDROGENASE"/>
    <property type="match status" value="1"/>
</dbReference>
<evidence type="ECO:0000313" key="4">
    <source>
        <dbReference type="EMBL" id="MFC3229231.1"/>
    </source>
</evidence>
<dbReference type="InterPro" id="IPR036856">
    <property type="entry name" value="Ald_Oxase/Xan_DH_a/b_sf"/>
</dbReference>
<dbReference type="Pfam" id="PF20256">
    <property type="entry name" value="MoCoBD_2"/>
    <property type="match status" value="1"/>
</dbReference>
<dbReference type="RefSeq" id="WP_379903238.1">
    <property type="nucleotide sequence ID" value="NZ_JBHRTR010000031.1"/>
</dbReference>
<dbReference type="InterPro" id="IPR046867">
    <property type="entry name" value="AldOxase/xan_DH_MoCoBD2"/>
</dbReference>
<dbReference type="SUPFAM" id="SSF56003">
    <property type="entry name" value="Molybdenum cofactor-binding domain"/>
    <property type="match status" value="1"/>
</dbReference>
<dbReference type="InterPro" id="IPR008274">
    <property type="entry name" value="AldOxase/xan_DH_MoCoBD1"/>
</dbReference>
<keyword evidence="1" id="KW-0500">Molybdenum</keyword>
<name>A0ABV7L3I0_9PROT</name>
<proteinExistence type="predicted"/>
<dbReference type="PANTHER" id="PTHR11908:SF132">
    <property type="entry name" value="ALDEHYDE OXIDASE 1-RELATED"/>
    <property type="match status" value="1"/>
</dbReference>
<keyword evidence="2" id="KW-0560">Oxidoreductase</keyword>
<evidence type="ECO:0000313" key="5">
    <source>
        <dbReference type="Proteomes" id="UP001595528"/>
    </source>
</evidence>
<evidence type="ECO:0000256" key="2">
    <source>
        <dbReference type="ARBA" id="ARBA00023002"/>
    </source>
</evidence>
<reference evidence="5" key="1">
    <citation type="journal article" date="2019" name="Int. J. Syst. Evol. Microbiol.">
        <title>The Global Catalogue of Microorganisms (GCM) 10K type strain sequencing project: providing services to taxonomists for standard genome sequencing and annotation.</title>
        <authorList>
            <consortium name="The Broad Institute Genomics Platform"/>
            <consortium name="The Broad Institute Genome Sequencing Center for Infectious Disease"/>
            <person name="Wu L."/>
            <person name="Ma J."/>
        </authorList>
    </citation>
    <scope>NUCLEOTIDE SEQUENCE [LARGE SCALE GENOMIC DNA]</scope>
    <source>
        <strain evidence="5">KCTC 42964</strain>
    </source>
</reference>